<evidence type="ECO:0000313" key="1">
    <source>
        <dbReference type="Proteomes" id="UP000095282"/>
    </source>
</evidence>
<reference evidence="2" key="1">
    <citation type="submission" date="2016-11" db="UniProtKB">
        <authorList>
            <consortium name="WormBaseParasite"/>
        </authorList>
    </citation>
    <scope>IDENTIFICATION</scope>
</reference>
<protein>
    <submittedName>
        <fullName evidence="2">Ovule protein</fullName>
    </submittedName>
</protein>
<dbReference type="WBParaSite" id="Csp11.Scaffold629.g12661.t1">
    <property type="protein sequence ID" value="Csp11.Scaffold629.g12661.t1"/>
    <property type="gene ID" value="Csp11.Scaffold629.g12661"/>
</dbReference>
<keyword evidence="1" id="KW-1185">Reference proteome</keyword>
<proteinExistence type="predicted"/>
<evidence type="ECO:0000313" key="2">
    <source>
        <dbReference type="WBParaSite" id="Csp11.Scaffold629.g12661.t1"/>
    </source>
</evidence>
<name>A0A1I7TX31_9PELO</name>
<sequence length="68" mass="8236">MKEARRTVTSKIRMVGSRCTEYDKHESYSVALYLFSSSLTILFWELKVFEHDWKEVLGRRLHWLLLMI</sequence>
<dbReference type="Proteomes" id="UP000095282">
    <property type="component" value="Unplaced"/>
</dbReference>
<dbReference type="AlphaFoldDB" id="A0A1I7TX31"/>
<organism evidence="1 2">
    <name type="scientific">Caenorhabditis tropicalis</name>
    <dbReference type="NCBI Taxonomy" id="1561998"/>
    <lineage>
        <taxon>Eukaryota</taxon>
        <taxon>Metazoa</taxon>
        <taxon>Ecdysozoa</taxon>
        <taxon>Nematoda</taxon>
        <taxon>Chromadorea</taxon>
        <taxon>Rhabditida</taxon>
        <taxon>Rhabditina</taxon>
        <taxon>Rhabditomorpha</taxon>
        <taxon>Rhabditoidea</taxon>
        <taxon>Rhabditidae</taxon>
        <taxon>Peloderinae</taxon>
        <taxon>Caenorhabditis</taxon>
    </lineage>
</organism>
<accession>A0A1I7TX31</accession>